<organism evidence="2 3">
    <name type="scientific">Rhizophagus irregularis</name>
    <dbReference type="NCBI Taxonomy" id="588596"/>
    <lineage>
        <taxon>Eukaryota</taxon>
        <taxon>Fungi</taxon>
        <taxon>Fungi incertae sedis</taxon>
        <taxon>Mucoromycota</taxon>
        <taxon>Glomeromycotina</taxon>
        <taxon>Glomeromycetes</taxon>
        <taxon>Glomerales</taxon>
        <taxon>Glomeraceae</taxon>
        <taxon>Rhizophagus</taxon>
    </lineage>
</organism>
<dbReference type="VEuPathDB" id="FungiDB:RhiirFUN_020617"/>
<gene>
    <name evidence="2" type="ORF">RhiirA5_420195</name>
</gene>
<evidence type="ECO:0000313" key="3">
    <source>
        <dbReference type="Proteomes" id="UP000232722"/>
    </source>
</evidence>
<reference evidence="2 3" key="1">
    <citation type="submission" date="2016-04" db="EMBL/GenBank/DDBJ databases">
        <title>Genome analyses suggest a sexual origin of heterokaryosis in a supposedly ancient asexual fungus.</title>
        <authorList>
            <person name="Ropars J."/>
            <person name="Sedzielewska K."/>
            <person name="Noel J."/>
            <person name="Charron P."/>
            <person name="Farinelli L."/>
            <person name="Marton T."/>
            <person name="Kruger M."/>
            <person name="Pelin A."/>
            <person name="Brachmann A."/>
            <person name="Corradi N."/>
        </authorList>
    </citation>
    <scope>NUCLEOTIDE SEQUENCE [LARGE SCALE GENOMIC DNA]</scope>
    <source>
        <strain evidence="2 3">A5</strain>
    </source>
</reference>
<evidence type="ECO:0008006" key="4">
    <source>
        <dbReference type="Google" id="ProtNLM"/>
    </source>
</evidence>
<accession>A0A2N0PGP1</accession>
<evidence type="ECO:0000313" key="2">
    <source>
        <dbReference type="EMBL" id="PKC05993.1"/>
    </source>
</evidence>
<sequence>MVKPTRTNRTSLVKSAFPRVFNPTSSSPSQLDFIKNKNECFQYGYNLTKNIQFSFCSTCNSSYQRLSSKSSKLSDKSNLMEETRNTGIKETGKTGRIDTTKVIDLEVTSSEVSTTIIQRESRYNDNSETENDDSELELEVNYKLVIKQADGTVLPAKNYSVTVSELDEFLLAIQNNIVTLLKDEEINANDYNVSFKSEKAQGAGTLLVDMCDFRNFQSEYIKLAATKKIILILITMKKKEKTVKRKKKESNSDNEETICDESVPKTNNNNKIPKISDISILDQRIAKNVTELRKETWCSIHNRHCLKDREPHIEISNMMFSTWATEMLNGLATVKEPPTHPSFAYTRPPKNRTQFTMPQFSNDIQNSINPFFSNLLQALVTPQFFQQSPSQLLPQQPSLQPFHQQPFLSQQPLPSMAEFLQQIDKTEGTEDYFFKFLEGFEKQRIRVKHLSKLNDTQFETCGVTAIGDIETIREAVQKYNK</sequence>
<evidence type="ECO:0000256" key="1">
    <source>
        <dbReference type="SAM" id="MobiDB-lite"/>
    </source>
</evidence>
<feature type="region of interest" description="Disordered" evidence="1">
    <location>
        <begin position="244"/>
        <end position="265"/>
    </location>
</feature>
<dbReference type="Proteomes" id="UP000232722">
    <property type="component" value="Unassembled WGS sequence"/>
</dbReference>
<dbReference type="EMBL" id="LLXJ01000813">
    <property type="protein sequence ID" value="PKC05993.1"/>
    <property type="molecule type" value="Genomic_DNA"/>
</dbReference>
<comment type="caution">
    <text evidence="2">The sequence shown here is derived from an EMBL/GenBank/DDBJ whole genome shotgun (WGS) entry which is preliminary data.</text>
</comment>
<dbReference type="AlphaFoldDB" id="A0A2N0PGP1"/>
<protein>
    <recommendedName>
        <fullName evidence="4">SAM domain-containing protein</fullName>
    </recommendedName>
</protein>
<reference evidence="2 3" key="2">
    <citation type="submission" date="2017-09" db="EMBL/GenBank/DDBJ databases">
        <title>Extensive intraspecific genome diversity in a model arbuscular mycorrhizal fungus.</title>
        <authorList>
            <person name="Chen E.C."/>
            <person name="Morin E."/>
            <person name="Beaudet D."/>
            <person name="Noel J."/>
            <person name="Ndikumana S."/>
            <person name="Charron P."/>
            <person name="St-Onge C."/>
            <person name="Giorgi J."/>
            <person name="Grigoriev I.V."/>
            <person name="Roux C."/>
            <person name="Martin F.M."/>
            <person name="Corradi N."/>
        </authorList>
    </citation>
    <scope>NUCLEOTIDE SEQUENCE [LARGE SCALE GENOMIC DNA]</scope>
    <source>
        <strain evidence="2 3">A5</strain>
    </source>
</reference>
<dbReference type="VEuPathDB" id="FungiDB:FUN_006333"/>
<dbReference type="VEuPathDB" id="FungiDB:RhiirA1_402735"/>
<proteinExistence type="predicted"/>
<name>A0A2N0PGP1_9GLOM</name>